<evidence type="ECO:0000256" key="9">
    <source>
        <dbReference type="ARBA" id="ARBA00022958"/>
    </source>
</evidence>
<gene>
    <name evidence="18" type="primary">nnrE</name>
    <name evidence="17" type="synonym">nnrD</name>
    <name evidence="23" type="ORF">H9S92_10785</name>
</gene>
<keyword evidence="6 17" id="KW-0547">Nucleotide-binding</keyword>
<evidence type="ECO:0000256" key="11">
    <source>
        <dbReference type="ARBA" id="ARBA00023235"/>
    </source>
</evidence>
<comment type="catalytic activity">
    <reaction evidence="1 18 19">
        <text>(6R)-NADHX = (6S)-NADHX</text>
        <dbReference type="Rhea" id="RHEA:32215"/>
        <dbReference type="ChEBI" id="CHEBI:64074"/>
        <dbReference type="ChEBI" id="CHEBI:64075"/>
        <dbReference type="EC" id="5.1.99.6"/>
    </reaction>
</comment>
<keyword evidence="24" id="KW-1185">Reference proteome</keyword>
<feature type="binding site" evidence="17">
    <location>
        <position position="265"/>
    </location>
    <ligand>
        <name>(6S)-NADPHX</name>
        <dbReference type="ChEBI" id="CHEBI:64076"/>
    </ligand>
</feature>
<comment type="function">
    <text evidence="14 19">Bifunctional enzyme that catalyzes the epimerization of the S- and R-forms of NAD(P)HX and the dehydration of the S-form of NAD(P)HX at the expense of ADP, which is converted to AMP. This allows the repair of both epimers of NAD(P)HX, a damaged form of NAD(P)H that is a result of enzymatic or heat-dependent hydration.</text>
</comment>
<feature type="binding site" evidence="17">
    <location>
        <position position="328"/>
    </location>
    <ligand>
        <name>(6S)-NADPHX</name>
        <dbReference type="ChEBI" id="CHEBI:64076"/>
    </ligand>
</feature>
<comment type="function">
    <text evidence="18">Catalyzes the epimerization of the S- and R-forms of NAD(P)HX, a damaged form of NAD(P)H that is a result of enzymatic or heat-dependent hydration. This is a prerequisite for the S-specific NAD(P)H-hydrate dehydratase to allow the repair of both epimers of NAD(P)HX.</text>
</comment>
<comment type="caution">
    <text evidence="18">Lacks conserved residue(s) required for the propagation of feature annotation.</text>
</comment>
<dbReference type="NCBIfam" id="TIGR00197">
    <property type="entry name" value="yjeF_nterm"/>
    <property type="match status" value="1"/>
</dbReference>
<keyword evidence="7 17" id="KW-0067">ATP-binding</keyword>
<evidence type="ECO:0000256" key="3">
    <source>
        <dbReference type="ARBA" id="ARBA00006001"/>
    </source>
</evidence>
<evidence type="ECO:0000256" key="17">
    <source>
        <dbReference type="HAMAP-Rule" id="MF_01965"/>
    </source>
</evidence>
<evidence type="ECO:0000313" key="23">
    <source>
        <dbReference type="EMBL" id="MBC6994651.1"/>
    </source>
</evidence>
<organism evidence="23 24">
    <name type="scientific">Neolewinella lacunae</name>
    <dbReference type="NCBI Taxonomy" id="1517758"/>
    <lineage>
        <taxon>Bacteria</taxon>
        <taxon>Pseudomonadati</taxon>
        <taxon>Bacteroidota</taxon>
        <taxon>Saprospiria</taxon>
        <taxon>Saprospirales</taxon>
        <taxon>Lewinellaceae</taxon>
        <taxon>Neolewinella</taxon>
    </lineage>
</organism>
<comment type="catalytic activity">
    <reaction evidence="15 17 19">
        <text>(6S)-NADHX + ADP = AMP + phosphate + NADH + H(+)</text>
        <dbReference type="Rhea" id="RHEA:32223"/>
        <dbReference type="ChEBI" id="CHEBI:15378"/>
        <dbReference type="ChEBI" id="CHEBI:43474"/>
        <dbReference type="ChEBI" id="CHEBI:57945"/>
        <dbReference type="ChEBI" id="CHEBI:64074"/>
        <dbReference type="ChEBI" id="CHEBI:456215"/>
        <dbReference type="ChEBI" id="CHEBI:456216"/>
        <dbReference type="EC" id="4.2.1.136"/>
    </reaction>
</comment>
<evidence type="ECO:0000313" key="24">
    <source>
        <dbReference type="Proteomes" id="UP000650081"/>
    </source>
</evidence>
<evidence type="ECO:0000256" key="14">
    <source>
        <dbReference type="ARBA" id="ARBA00025153"/>
    </source>
</evidence>
<comment type="function">
    <text evidence="17">Catalyzes the dehydration of the S-form of NAD(P)HX at the expense of ADP, which is converted to AMP. Together with NAD(P)HX epimerase, which catalyzes the epimerization of the S- and R-forms, the enzyme allows the repair of both epimers of NAD(P)HX, a damaged form of NAD(P)H that is a result of enzymatic or heat-dependent hydration.</text>
</comment>
<comment type="catalytic activity">
    <reaction evidence="2 18 19">
        <text>(6R)-NADPHX = (6S)-NADPHX</text>
        <dbReference type="Rhea" id="RHEA:32227"/>
        <dbReference type="ChEBI" id="CHEBI:64076"/>
        <dbReference type="ChEBI" id="CHEBI:64077"/>
        <dbReference type="EC" id="5.1.99.6"/>
    </reaction>
</comment>
<dbReference type="Pfam" id="PF01256">
    <property type="entry name" value="Carb_kinase"/>
    <property type="match status" value="1"/>
</dbReference>
<dbReference type="InterPro" id="IPR029056">
    <property type="entry name" value="Ribokinase-like"/>
</dbReference>
<evidence type="ECO:0000256" key="18">
    <source>
        <dbReference type="HAMAP-Rule" id="MF_01966"/>
    </source>
</evidence>
<dbReference type="PROSITE" id="PS51385">
    <property type="entry name" value="YJEF_N"/>
    <property type="match status" value="1"/>
</dbReference>
<evidence type="ECO:0000256" key="13">
    <source>
        <dbReference type="ARBA" id="ARBA00023268"/>
    </source>
</evidence>
<dbReference type="SUPFAM" id="SSF64153">
    <property type="entry name" value="YjeF N-terminal domain-like"/>
    <property type="match status" value="1"/>
</dbReference>
<dbReference type="Pfam" id="PF03853">
    <property type="entry name" value="YjeF_N"/>
    <property type="match status" value="1"/>
</dbReference>
<comment type="subunit">
    <text evidence="17">Homotetramer.</text>
</comment>
<dbReference type="GO" id="GO:0005524">
    <property type="term" value="F:ATP binding"/>
    <property type="evidence" value="ECO:0007669"/>
    <property type="project" value="UniProtKB-UniRule"/>
</dbReference>
<dbReference type="InterPro" id="IPR030677">
    <property type="entry name" value="Nnr"/>
</dbReference>
<evidence type="ECO:0000256" key="8">
    <source>
        <dbReference type="ARBA" id="ARBA00022857"/>
    </source>
</evidence>
<dbReference type="GO" id="GO:0046872">
    <property type="term" value="F:metal ion binding"/>
    <property type="evidence" value="ECO:0007669"/>
    <property type="project" value="UniProtKB-UniRule"/>
</dbReference>
<comment type="caution">
    <text evidence="23">The sequence shown here is derived from an EMBL/GenBank/DDBJ whole genome shotgun (WGS) entry which is preliminary data.</text>
</comment>
<feature type="domain" description="Rhodanese" evidence="20">
    <location>
        <begin position="32"/>
        <end position="96"/>
    </location>
</feature>
<reference evidence="23" key="1">
    <citation type="submission" date="2020-08" db="EMBL/GenBank/DDBJ databases">
        <title>Lewinella bacteria from marine environments.</title>
        <authorList>
            <person name="Zhong Y."/>
        </authorList>
    </citation>
    <scope>NUCLEOTIDE SEQUENCE</scope>
    <source>
        <strain evidence="23">KCTC 42187</strain>
    </source>
</reference>
<dbReference type="EC" id="4.2.1.136" evidence="19"/>
<accession>A0A923PMZ5</accession>
<name>A0A923PMZ5_9BACT</name>
<evidence type="ECO:0000256" key="4">
    <source>
        <dbReference type="ARBA" id="ARBA00009524"/>
    </source>
</evidence>
<comment type="cofactor">
    <cofactor evidence="18 19">
        <name>K(+)</name>
        <dbReference type="ChEBI" id="CHEBI:29103"/>
    </cofactor>
    <text evidence="18 19">Binds 1 potassium ion per subunit.</text>
</comment>
<dbReference type="InterPro" id="IPR001763">
    <property type="entry name" value="Rhodanese-like_dom"/>
</dbReference>
<evidence type="ECO:0000256" key="7">
    <source>
        <dbReference type="ARBA" id="ARBA00022840"/>
    </source>
</evidence>
<feature type="domain" description="YjeF N-terminal" evidence="22">
    <location>
        <begin position="9"/>
        <end position="216"/>
    </location>
</feature>
<evidence type="ECO:0000259" key="22">
    <source>
        <dbReference type="PROSITE" id="PS51385"/>
    </source>
</evidence>
<evidence type="ECO:0000256" key="2">
    <source>
        <dbReference type="ARBA" id="ARBA00000909"/>
    </source>
</evidence>
<evidence type="ECO:0000256" key="10">
    <source>
        <dbReference type="ARBA" id="ARBA00023027"/>
    </source>
</evidence>
<evidence type="ECO:0000256" key="5">
    <source>
        <dbReference type="ARBA" id="ARBA00022723"/>
    </source>
</evidence>
<dbReference type="HAMAP" id="MF_01966">
    <property type="entry name" value="NADHX_epimerase"/>
    <property type="match status" value="1"/>
</dbReference>
<evidence type="ECO:0000256" key="12">
    <source>
        <dbReference type="ARBA" id="ARBA00023239"/>
    </source>
</evidence>
<dbReference type="PANTHER" id="PTHR12592">
    <property type="entry name" value="ATP-DEPENDENT (S)-NAD(P)H-HYDRATE DEHYDRATASE FAMILY MEMBER"/>
    <property type="match status" value="1"/>
</dbReference>
<dbReference type="NCBIfam" id="TIGR00196">
    <property type="entry name" value="yjeF_cterm"/>
    <property type="match status" value="1"/>
</dbReference>
<proteinExistence type="inferred from homology"/>
<keyword evidence="13" id="KW-0511">Multifunctional enzyme</keyword>
<dbReference type="GO" id="GO:0052856">
    <property type="term" value="F:NAD(P)HX epimerase activity"/>
    <property type="evidence" value="ECO:0007669"/>
    <property type="project" value="UniProtKB-UniRule"/>
</dbReference>
<evidence type="ECO:0000256" key="16">
    <source>
        <dbReference type="ARBA" id="ARBA00049209"/>
    </source>
</evidence>
<keyword evidence="12 17" id="KW-0456">Lyase</keyword>
<dbReference type="GO" id="GO:0046496">
    <property type="term" value="P:nicotinamide nucleotide metabolic process"/>
    <property type="evidence" value="ECO:0007669"/>
    <property type="project" value="UniProtKB-UniRule"/>
</dbReference>
<dbReference type="PIRSF" id="PIRSF017184">
    <property type="entry name" value="Nnr"/>
    <property type="match status" value="1"/>
</dbReference>
<dbReference type="HAMAP" id="MF_01965">
    <property type="entry name" value="NADHX_dehydratase"/>
    <property type="match status" value="1"/>
</dbReference>
<dbReference type="Proteomes" id="UP000650081">
    <property type="component" value="Unassembled WGS sequence"/>
</dbReference>
<feature type="binding site" evidence="17">
    <location>
        <begin position="414"/>
        <end position="418"/>
    </location>
    <ligand>
        <name>AMP</name>
        <dbReference type="ChEBI" id="CHEBI:456215"/>
    </ligand>
</feature>
<sequence>MRILTAAQLRALDQATIRAEKITSGELMERAAKAFTKAFTRHFPDPERPVVVVCGTGNNGGDGLVVARRLKSRNYKVSVIQANIGTRSADNQDNFKRLKGQGIEVRQLTQGDPWPAIAPEAVVVDALFGTGLGRPVAGYWAELIDYLNALPNFRVAVDLPSGLSSDGPQEGPCVHADLTLCLGLPKLALFAPANTQLLGNWELVTFPLADPDRLHPEVGGGPAYQATLNDASELGGLLKKRYANDHKGTFGHAFLVAGAFGTMGAAVIAGRAVLRAGAGLLTCHIPRSGYEIMQISFPEAMCKVDTHRYHSTEIGDLGAYDSIGIGPGIGQEALTVEAVRSVLSRYERPMVIDADAINIIAAHPELLKLIPKNSLLTPHPKEFARLFGETEHDFARWQVQREVAKRNGLVIVLKTGFTSIATPGGELYFNPTGNPGMGTAGTGDALTGVLTGLLAQGYDPVTAARLGVYLHGLAGDLAAEELSQEFLLAEDVVSHLGQAYRKLRE</sequence>
<dbReference type="PROSITE" id="PS51383">
    <property type="entry name" value="YJEF_C_3"/>
    <property type="match status" value="1"/>
</dbReference>
<feature type="binding site" evidence="18">
    <location>
        <position position="158"/>
    </location>
    <ligand>
        <name>(6S)-NADPHX</name>
        <dbReference type="ChEBI" id="CHEBI:64076"/>
    </ligand>
</feature>
<feature type="domain" description="YjeF C-terminal" evidence="21">
    <location>
        <begin position="230"/>
        <end position="503"/>
    </location>
</feature>
<keyword evidence="11 18" id="KW-0413">Isomerase</keyword>
<comment type="catalytic activity">
    <reaction evidence="16 17 19">
        <text>(6S)-NADPHX + ADP = AMP + phosphate + NADPH + H(+)</text>
        <dbReference type="Rhea" id="RHEA:32235"/>
        <dbReference type="ChEBI" id="CHEBI:15378"/>
        <dbReference type="ChEBI" id="CHEBI:43474"/>
        <dbReference type="ChEBI" id="CHEBI:57783"/>
        <dbReference type="ChEBI" id="CHEBI:64076"/>
        <dbReference type="ChEBI" id="CHEBI:456215"/>
        <dbReference type="ChEBI" id="CHEBI:456216"/>
        <dbReference type="EC" id="4.2.1.136"/>
    </reaction>
</comment>
<feature type="binding site" evidence="18">
    <location>
        <position position="125"/>
    </location>
    <ligand>
        <name>K(+)</name>
        <dbReference type="ChEBI" id="CHEBI:29103"/>
    </ligand>
</feature>
<keyword evidence="9 18" id="KW-0630">Potassium</keyword>
<dbReference type="InterPro" id="IPR000631">
    <property type="entry name" value="CARKD"/>
</dbReference>
<dbReference type="RefSeq" id="WP_187466717.1">
    <property type="nucleotide sequence ID" value="NZ_JACSIT010000100.1"/>
</dbReference>
<dbReference type="InterPro" id="IPR004443">
    <property type="entry name" value="YjeF_N_dom"/>
</dbReference>
<evidence type="ECO:0000259" key="20">
    <source>
        <dbReference type="PROSITE" id="PS50206"/>
    </source>
</evidence>
<dbReference type="AlphaFoldDB" id="A0A923PMZ5"/>
<keyword evidence="10 17" id="KW-0520">NAD</keyword>
<evidence type="ECO:0000256" key="1">
    <source>
        <dbReference type="ARBA" id="ARBA00000013"/>
    </source>
</evidence>
<evidence type="ECO:0000256" key="15">
    <source>
        <dbReference type="ARBA" id="ARBA00048238"/>
    </source>
</evidence>
<keyword evidence="5 18" id="KW-0479">Metal-binding</keyword>
<comment type="similarity">
    <text evidence="3 19">In the N-terminal section; belongs to the NnrE/AIBP family.</text>
</comment>
<evidence type="ECO:0000256" key="19">
    <source>
        <dbReference type="PIRNR" id="PIRNR017184"/>
    </source>
</evidence>
<feature type="binding site" evidence="17">
    <location>
        <position position="444"/>
    </location>
    <ligand>
        <name>(6S)-NADPHX</name>
        <dbReference type="ChEBI" id="CHEBI:64076"/>
    </ligand>
</feature>
<feature type="binding site" evidence="18">
    <location>
        <position position="59"/>
    </location>
    <ligand>
        <name>K(+)</name>
        <dbReference type="ChEBI" id="CHEBI:29103"/>
    </ligand>
</feature>
<keyword evidence="8 17" id="KW-0521">NADP</keyword>
<protein>
    <recommendedName>
        <fullName evidence="19">Bifunctional NAD(P)H-hydrate repair enzyme</fullName>
    </recommendedName>
    <alternativeName>
        <fullName evidence="19">Nicotinamide nucleotide repair protein</fullName>
    </alternativeName>
    <domain>
        <recommendedName>
            <fullName evidence="19">ADP-dependent (S)-NAD(P)H-hydrate dehydratase</fullName>
            <ecNumber evidence="19">4.2.1.136</ecNumber>
        </recommendedName>
        <alternativeName>
            <fullName evidence="19">ADP-dependent NAD(P)HX dehydratase</fullName>
        </alternativeName>
    </domain>
    <domain>
        <recommendedName>
            <fullName evidence="19">NAD(P)H-hydrate epimerase</fullName>
            <ecNumber evidence="19">5.1.99.6</ecNumber>
        </recommendedName>
    </domain>
</protein>
<feature type="binding site" evidence="17">
    <location>
        <position position="443"/>
    </location>
    <ligand>
        <name>AMP</name>
        <dbReference type="ChEBI" id="CHEBI:456215"/>
    </ligand>
</feature>
<dbReference type="PANTHER" id="PTHR12592:SF0">
    <property type="entry name" value="ATP-DEPENDENT (S)-NAD(P)H-HYDRATE DEHYDRATASE"/>
    <property type="match status" value="1"/>
</dbReference>
<comment type="similarity">
    <text evidence="4 19">In the C-terminal section; belongs to the NnrD/CARKD family.</text>
</comment>
<dbReference type="EC" id="5.1.99.6" evidence="19"/>
<dbReference type="Gene3D" id="3.40.1190.20">
    <property type="match status" value="1"/>
</dbReference>
<feature type="binding site" evidence="18">
    <location>
        <position position="161"/>
    </location>
    <ligand>
        <name>K(+)</name>
        <dbReference type="ChEBI" id="CHEBI:29103"/>
    </ligand>
</feature>
<feature type="binding site" evidence="18">
    <location>
        <begin position="129"/>
        <end position="135"/>
    </location>
    <ligand>
        <name>(6S)-NADPHX</name>
        <dbReference type="ChEBI" id="CHEBI:64076"/>
    </ligand>
</feature>
<feature type="binding site" evidence="17">
    <location>
        <position position="379"/>
    </location>
    <ligand>
        <name>(6S)-NADPHX</name>
        <dbReference type="ChEBI" id="CHEBI:64076"/>
    </ligand>
</feature>
<dbReference type="InterPro" id="IPR036652">
    <property type="entry name" value="YjeF_N_dom_sf"/>
</dbReference>
<dbReference type="Gene3D" id="3.40.50.10260">
    <property type="entry name" value="YjeF N-terminal domain"/>
    <property type="match status" value="1"/>
</dbReference>
<evidence type="ECO:0000259" key="21">
    <source>
        <dbReference type="PROSITE" id="PS51383"/>
    </source>
</evidence>
<comment type="similarity">
    <text evidence="18">Belongs to the NnrE/AIBP family.</text>
</comment>
<dbReference type="PROSITE" id="PS50206">
    <property type="entry name" value="RHODANESE_3"/>
    <property type="match status" value="1"/>
</dbReference>
<evidence type="ECO:0000256" key="6">
    <source>
        <dbReference type="ARBA" id="ARBA00022741"/>
    </source>
</evidence>
<comment type="similarity">
    <text evidence="17">Belongs to the NnrD/CARKD family.</text>
</comment>
<dbReference type="SUPFAM" id="SSF53613">
    <property type="entry name" value="Ribokinase-like"/>
    <property type="match status" value="1"/>
</dbReference>
<dbReference type="CDD" id="cd01171">
    <property type="entry name" value="YXKO-related"/>
    <property type="match status" value="1"/>
</dbReference>
<dbReference type="GO" id="GO:0110051">
    <property type="term" value="P:metabolite repair"/>
    <property type="evidence" value="ECO:0007669"/>
    <property type="project" value="TreeGrafter"/>
</dbReference>
<dbReference type="EMBL" id="JACSIT010000100">
    <property type="protein sequence ID" value="MBC6994651.1"/>
    <property type="molecule type" value="Genomic_DNA"/>
</dbReference>
<dbReference type="GO" id="GO:0052855">
    <property type="term" value="F:ADP-dependent NAD(P)H-hydrate dehydratase activity"/>
    <property type="evidence" value="ECO:0007669"/>
    <property type="project" value="UniProtKB-UniRule"/>
</dbReference>
<comment type="cofactor">
    <cofactor evidence="17">
        <name>Mg(2+)</name>
        <dbReference type="ChEBI" id="CHEBI:18420"/>
    </cofactor>
</comment>
<feature type="binding site" evidence="18">
    <location>
        <begin position="58"/>
        <end position="62"/>
    </location>
    <ligand>
        <name>(6S)-NADPHX</name>
        <dbReference type="ChEBI" id="CHEBI:64076"/>
    </ligand>
</feature>